<dbReference type="EMBL" id="BKCP01004113">
    <property type="protein sequence ID" value="GER29627.1"/>
    <property type="molecule type" value="Genomic_DNA"/>
</dbReference>
<keyword evidence="2" id="KW-1185">Reference proteome</keyword>
<evidence type="ECO:0000313" key="1">
    <source>
        <dbReference type="EMBL" id="GER29627.1"/>
    </source>
</evidence>
<dbReference type="GO" id="GO:0016740">
    <property type="term" value="F:transferase activity"/>
    <property type="evidence" value="ECO:0007669"/>
    <property type="project" value="UniProtKB-KW"/>
</dbReference>
<sequence length="108" mass="12062">MVFSIPSKPFLWTSPSDVPDVIGRLAELGEVQTKHIRGYANQVMEIVLEDLEQHLQKTSNCGDSSNVSCKDMGELSWEDCNITISTSYNATRVETGVLVPQIQAYKDR</sequence>
<keyword evidence="1" id="KW-0808">Transferase</keyword>
<organism evidence="1 2">
    <name type="scientific">Striga asiatica</name>
    <name type="common">Asiatic witchweed</name>
    <name type="synonym">Buchnera asiatica</name>
    <dbReference type="NCBI Taxonomy" id="4170"/>
    <lineage>
        <taxon>Eukaryota</taxon>
        <taxon>Viridiplantae</taxon>
        <taxon>Streptophyta</taxon>
        <taxon>Embryophyta</taxon>
        <taxon>Tracheophyta</taxon>
        <taxon>Spermatophyta</taxon>
        <taxon>Magnoliopsida</taxon>
        <taxon>eudicotyledons</taxon>
        <taxon>Gunneridae</taxon>
        <taxon>Pentapetalae</taxon>
        <taxon>asterids</taxon>
        <taxon>lamiids</taxon>
        <taxon>Lamiales</taxon>
        <taxon>Orobanchaceae</taxon>
        <taxon>Buchnereae</taxon>
        <taxon>Striga</taxon>
    </lineage>
</organism>
<dbReference type="Proteomes" id="UP000325081">
    <property type="component" value="Unassembled WGS sequence"/>
</dbReference>
<accession>A0A5A7PB32</accession>
<comment type="caution">
    <text evidence="1">The sequence shown here is derived from an EMBL/GenBank/DDBJ whole genome shotgun (WGS) entry which is preliminary data.</text>
</comment>
<reference evidence="2" key="1">
    <citation type="journal article" date="2019" name="Curr. Biol.">
        <title>Genome Sequence of Striga asiatica Provides Insight into the Evolution of Plant Parasitism.</title>
        <authorList>
            <person name="Yoshida S."/>
            <person name="Kim S."/>
            <person name="Wafula E.K."/>
            <person name="Tanskanen J."/>
            <person name="Kim Y.M."/>
            <person name="Honaas L."/>
            <person name="Yang Z."/>
            <person name="Spallek T."/>
            <person name="Conn C.E."/>
            <person name="Ichihashi Y."/>
            <person name="Cheong K."/>
            <person name="Cui S."/>
            <person name="Der J.P."/>
            <person name="Gundlach H."/>
            <person name="Jiao Y."/>
            <person name="Hori C."/>
            <person name="Ishida J.K."/>
            <person name="Kasahara H."/>
            <person name="Kiba T."/>
            <person name="Kim M.S."/>
            <person name="Koo N."/>
            <person name="Laohavisit A."/>
            <person name="Lee Y.H."/>
            <person name="Lumba S."/>
            <person name="McCourt P."/>
            <person name="Mortimer J.C."/>
            <person name="Mutuku J.M."/>
            <person name="Nomura T."/>
            <person name="Sasaki-Sekimoto Y."/>
            <person name="Seto Y."/>
            <person name="Wang Y."/>
            <person name="Wakatake T."/>
            <person name="Sakakibara H."/>
            <person name="Demura T."/>
            <person name="Yamaguchi S."/>
            <person name="Yoneyama K."/>
            <person name="Manabe R.I."/>
            <person name="Nelson D.C."/>
            <person name="Schulman A.H."/>
            <person name="Timko M.P."/>
            <person name="dePamphilis C.W."/>
            <person name="Choi D."/>
            <person name="Shirasu K."/>
        </authorList>
    </citation>
    <scope>NUCLEOTIDE SEQUENCE [LARGE SCALE GENOMIC DNA]</scope>
    <source>
        <strain evidence="2">cv. UVA1</strain>
    </source>
</reference>
<evidence type="ECO:0000313" key="2">
    <source>
        <dbReference type="Proteomes" id="UP000325081"/>
    </source>
</evidence>
<gene>
    <name evidence="1" type="ORF">STAS_05504</name>
</gene>
<name>A0A5A7PB32_STRAF</name>
<protein>
    <submittedName>
        <fullName evidence="1">L-seryl-tRNA(Sec) selenium transferase</fullName>
    </submittedName>
</protein>
<dbReference type="AlphaFoldDB" id="A0A5A7PB32"/>
<proteinExistence type="predicted"/>